<proteinExistence type="predicted"/>
<accession>A0ABU8L2B9</accession>
<reference evidence="2 3" key="1">
    <citation type="submission" date="2022-12" db="EMBL/GenBank/DDBJ databases">
        <authorList>
            <person name="Muema E."/>
        </authorList>
    </citation>
    <scope>NUCLEOTIDE SEQUENCE [LARGE SCALE GENOMIC DNA]</scope>
    <source>
        <strain evidence="3">1326</strain>
    </source>
</reference>
<evidence type="ECO:0000313" key="3">
    <source>
        <dbReference type="Proteomes" id="UP001387293"/>
    </source>
</evidence>
<name>A0ABU8L2B9_9HYPH</name>
<dbReference type="EMBL" id="JAPYKS010000016">
    <property type="protein sequence ID" value="MEI9411303.1"/>
    <property type="molecule type" value="Genomic_DNA"/>
</dbReference>
<dbReference type="Proteomes" id="UP001387293">
    <property type="component" value="Unassembled WGS sequence"/>
</dbReference>
<evidence type="ECO:0000256" key="1">
    <source>
        <dbReference type="SAM" id="MobiDB-lite"/>
    </source>
</evidence>
<evidence type="ECO:0000313" key="2">
    <source>
        <dbReference type="EMBL" id="MEI9411303.1"/>
    </source>
</evidence>
<sequence length="78" mass="8721">MLARPDAYRCIECGLSYRAAGFSYYHGEVANGAAYWSDRGILCSPRCSLAHHRKRAAEGTLQQEPAPDPFESQPFSQR</sequence>
<organism evidence="2 3">
    <name type="scientific">Mesorhizobium salmacidum</name>
    <dbReference type="NCBI Taxonomy" id="3015171"/>
    <lineage>
        <taxon>Bacteria</taxon>
        <taxon>Pseudomonadati</taxon>
        <taxon>Pseudomonadota</taxon>
        <taxon>Alphaproteobacteria</taxon>
        <taxon>Hyphomicrobiales</taxon>
        <taxon>Phyllobacteriaceae</taxon>
        <taxon>Mesorhizobium</taxon>
    </lineage>
</organism>
<dbReference type="RefSeq" id="WP_337107899.1">
    <property type="nucleotide sequence ID" value="NZ_JAPYKS010000016.1"/>
</dbReference>
<protein>
    <submittedName>
        <fullName evidence="2">Uncharacterized protein</fullName>
    </submittedName>
</protein>
<gene>
    <name evidence="2" type="ORF">O7A60_21385</name>
</gene>
<keyword evidence="3" id="KW-1185">Reference proteome</keyword>
<comment type="caution">
    <text evidence="2">The sequence shown here is derived from an EMBL/GenBank/DDBJ whole genome shotgun (WGS) entry which is preliminary data.</text>
</comment>
<feature type="region of interest" description="Disordered" evidence="1">
    <location>
        <begin position="54"/>
        <end position="78"/>
    </location>
</feature>